<evidence type="ECO:0000313" key="2">
    <source>
        <dbReference type="Proteomes" id="UP000053958"/>
    </source>
</evidence>
<protein>
    <submittedName>
        <fullName evidence="1">Uncharacterized protein</fullName>
    </submittedName>
</protein>
<dbReference type="RefSeq" id="XP_013327728.1">
    <property type="nucleotide sequence ID" value="XM_013472274.1"/>
</dbReference>
<gene>
    <name evidence="1" type="ORF">T310_4862</name>
</gene>
<proteinExistence type="predicted"/>
<name>A0A0F4YTE7_RASE3</name>
<organism evidence="1 2">
    <name type="scientific">Rasamsonia emersonii (strain ATCC 16479 / CBS 393.64 / IMI 116815)</name>
    <dbReference type="NCBI Taxonomy" id="1408163"/>
    <lineage>
        <taxon>Eukaryota</taxon>
        <taxon>Fungi</taxon>
        <taxon>Dikarya</taxon>
        <taxon>Ascomycota</taxon>
        <taxon>Pezizomycotina</taxon>
        <taxon>Eurotiomycetes</taxon>
        <taxon>Eurotiomycetidae</taxon>
        <taxon>Eurotiales</taxon>
        <taxon>Trichocomaceae</taxon>
        <taxon>Rasamsonia</taxon>
    </lineage>
</organism>
<comment type="caution">
    <text evidence="1">The sequence shown here is derived from an EMBL/GenBank/DDBJ whole genome shotgun (WGS) entry which is preliminary data.</text>
</comment>
<accession>A0A0F4YTE7</accession>
<keyword evidence="2" id="KW-1185">Reference proteome</keyword>
<sequence>MLSAYTLAAGMPCLPSQPLLDQPFSSILIQYIPAEAIVVRMDGIPSFPVSAVAAQQASASSMIPIGSKKKESQELSPGVSAFEAPVSAWTTLESTVLQTYSVLIERPGLGSEDASRGSPGDYGVENRFATATRHQLPGSYGVHDGS</sequence>
<reference evidence="1 2" key="1">
    <citation type="submission" date="2015-04" db="EMBL/GenBank/DDBJ databases">
        <authorList>
            <person name="Heijne W.H."/>
            <person name="Fedorova N.D."/>
            <person name="Nierman W.C."/>
            <person name="Vollebregt A.W."/>
            <person name="Zhao Z."/>
            <person name="Wu L."/>
            <person name="Kumar M."/>
            <person name="Stam H."/>
            <person name="van den Berg M.A."/>
            <person name="Pel H.J."/>
        </authorList>
    </citation>
    <scope>NUCLEOTIDE SEQUENCE [LARGE SCALE GENOMIC DNA]</scope>
    <source>
        <strain evidence="1 2">CBS 393.64</strain>
    </source>
</reference>
<dbReference type="Proteomes" id="UP000053958">
    <property type="component" value="Unassembled WGS sequence"/>
</dbReference>
<dbReference type="GeneID" id="25317209"/>
<dbReference type="AlphaFoldDB" id="A0A0F4YTE7"/>
<evidence type="ECO:0000313" key="1">
    <source>
        <dbReference type="EMBL" id="KKA21116.1"/>
    </source>
</evidence>
<dbReference type="EMBL" id="LASV01000202">
    <property type="protein sequence ID" value="KKA21116.1"/>
    <property type="molecule type" value="Genomic_DNA"/>
</dbReference>